<feature type="domain" description="DUF1618" evidence="1">
    <location>
        <begin position="207"/>
        <end position="325"/>
    </location>
</feature>
<feature type="non-terminal residue" evidence="2">
    <location>
        <position position="1"/>
    </location>
</feature>
<organism evidence="2 3">
    <name type="scientific">Eragrostis curvula</name>
    <name type="common">weeping love grass</name>
    <dbReference type="NCBI Taxonomy" id="38414"/>
    <lineage>
        <taxon>Eukaryota</taxon>
        <taxon>Viridiplantae</taxon>
        <taxon>Streptophyta</taxon>
        <taxon>Embryophyta</taxon>
        <taxon>Tracheophyta</taxon>
        <taxon>Spermatophyta</taxon>
        <taxon>Magnoliopsida</taxon>
        <taxon>Liliopsida</taxon>
        <taxon>Poales</taxon>
        <taxon>Poaceae</taxon>
        <taxon>PACMAD clade</taxon>
        <taxon>Chloridoideae</taxon>
        <taxon>Eragrostideae</taxon>
        <taxon>Eragrostidinae</taxon>
        <taxon>Eragrostis</taxon>
    </lineage>
</organism>
<dbReference type="PANTHER" id="PTHR33086">
    <property type="entry name" value="OS05G0468200 PROTEIN-RELATED"/>
    <property type="match status" value="1"/>
</dbReference>
<name>A0A5J9U8V3_9POAL</name>
<keyword evidence="3" id="KW-1185">Reference proteome</keyword>
<dbReference type="EMBL" id="RWGY01000029">
    <property type="protein sequence ID" value="TVU19767.1"/>
    <property type="molecule type" value="Genomic_DNA"/>
</dbReference>
<dbReference type="InterPro" id="IPR011676">
    <property type="entry name" value="DUF1618"/>
</dbReference>
<dbReference type="OrthoDB" id="685688at2759"/>
<dbReference type="AlphaFoldDB" id="A0A5J9U8V3"/>
<dbReference type="PANTHER" id="PTHR33086:SF98">
    <property type="entry name" value="OS05G0468200 PROTEIN"/>
    <property type="match status" value="1"/>
</dbReference>
<dbReference type="Proteomes" id="UP000324897">
    <property type="component" value="Chromosome 7"/>
</dbReference>
<evidence type="ECO:0000313" key="3">
    <source>
        <dbReference type="Proteomes" id="UP000324897"/>
    </source>
</evidence>
<comment type="caution">
    <text evidence="2">The sequence shown here is derived from an EMBL/GenBank/DDBJ whole genome shotgun (WGS) entry which is preliminary data.</text>
</comment>
<dbReference type="Gramene" id="TVU19767">
    <property type="protein sequence ID" value="TVU19767"/>
    <property type="gene ID" value="EJB05_35938"/>
</dbReference>
<protein>
    <recommendedName>
        <fullName evidence="1">DUF1618 domain-containing protein</fullName>
    </recommendedName>
</protein>
<gene>
    <name evidence="2" type="ORF">EJB05_35938</name>
</gene>
<dbReference type="Pfam" id="PF07762">
    <property type="entry name" value="DUF1618"/>
    <property type="match status" value="1"/>
</dbReference>
<evidence type="ECO:0000259" key="1">
    <source>
        <dbReference type="Pfam" id="PF07762"/>
    </source>
</evidence>
<evidence type="ECO:0000313" key="2">
    <source>
        <dbReference type="EMBL" id="TVU19767.1"/>
    </source>
</evidence>
<proteinExistence type="predicted"/>
<reference evidence="2 3" key="1">
    <citation type="journal article" date="2019" name="Sci. Rep.">
        <title>A high-quality genome of Eragrostis curvula grass provides insights into Poaceae evolution and supports new strategies to enhance forage quality.</title>
        <authorList>
            <person name="Carballo J."/>
            <person name="Santos B.A.C.M."/>
            <person name="Zappacosta D."/>
            <person name="Garbus I."/>
            <person name="Selva J.P."/>
            <person name="Gallo C.A."/>
            <person name="Diaz A."/>
            <person name="Albertini E."/>
            <person name="Caccamo M."/>
            <person name="Echenique V."/>
        </authorList>
    </citation>
    <scope>NUCLEOTIDE SEQUENCE [LARGE SCALE GENOMIC DNA]</scope>
    <source>
        <strain evidence="3">cv. Victoria</strain>
        <tissue evidence="2">Leaf</tissue>
    </source>
</reference>
<accession>A0A5J9U8V3</accession>
<sequence length="542" mass="59371">MIRHAFPARSPVPDGSNFLVEPPRASYIFVLPHLIDPRPRPDPGGDVVGIRSGLITASSGDGLLILTFLDGRVTAPVDATRSGAPERKVTEFHMDPDITRFVCNPVSGELFRLPDVDGTKKTLLFCHDMGLLTRSDAGHGPPDRYAAAALSNDREDAEGEGNAFVMRRFLSQTGEWEKLVDLPLPLPRARRMNIYSEVVAFAGRLWWADLNWGVISADPFSDRPELRFIELPRGSVRTVPSNDWPQAQGLHRRMGVSEGRLHYVEVSQKEPFLLSSFALDDDGSCWTLKHWVALDRLMANEGGHPALKVTPRIAVIDPLNASVVYVIIGKDVLGVDMDLGKVLSSSLVDESEGPPWTITSVLKPCVLPQWLGLSRIPTAGHEVVAFAGRLWWVDVSCGAVSADPFSDRPDLHFVELPRGSVTHSELKLRVLGSSWTLEHRMALSTLLVDAVHSWQGSRLRIGVVDPLNSSVMHITIGTNALAVDMVEEKVLGCSMLDVSDVPKPKVAVCSFLKPSVLPPWLGSSQIPSAGDHLSHVNFEMHA</sequence>